<keyword evidence="1" id="KW-0472">Membrane</keyword>
<evidence type="ECO:0000313" key="2">
    <source>
        <dbReference type="EMBL" id="SUA20055.1"/>
    </source>
</evidence>
<dbReference type="AlphaFoldDB" id="A0A378VSU0"/>
<organism evidence="2">
    <name type="scientific">Neisseria gonorrhoeae</name>
    <dbReference type="NCBI Taxonomy" id="485"/>
    <lineage>
        <taxon>Bacteria</taxon>
        <taxon>Pseudomonadati</taxon>
        <taxon>Pseudomonadota</taxon>
        <taxon>Betaproteobacteria</taxon>
        <taxon>Neisseriales</taxon>
        <taxon>Neisseriaceae</taxon>
        <taxon>Neisseria</taxon>
    </lineage>
</organism>
<accession>A0A378VSU0</accession>
<feature type="transmembrane region" description="Helical" evidence="1">
    <location>
        <begin position="12"/>
        <end position="35"/>
    </location>
</feature>
<keyword evidence="1" id="KW-0812">Transmembrane</keyword>
<proteinExistence type="predicted"/>
<name>A0A378VSU0_NEIGO</name>
<evidence type="ECO:0000256" key="1">
    <source>
        <dbReference type="SAM" id="Phobius"/>
    </source>
</evidence>
<gene>
    <name evidence="2" type="ORF">NCTC11421_00133</name>
</gene>
<protein>
    <submittedName>
        <fullName evidence="2">Uncharacterized protein</fullName>
    </submittedName>
</protein>
<reference evidence="2" key="1">
    <citation type="submission" date="2018-06" db="EMBL/GenBank/DDBJ databases">
        <authorList>
            <consortium name="Pathogen Informatics"/>
            <person name="Doyle S."/>
        </authorList>
    </citation>
    <scope>NUCLEOTIDE SEQUENCE [LARGE SCALE GENOMIC DNA]</scope>
    <source>
        <strain evidence="2">NCTC11421</strain>
    </source>
</reference>
<dbReference type="EMBL" id="UGRI01000001">
    <property type="protein sequence ID" value="SUA20055.1"/>
    <property type="molecule type" value="Genomic_DNA"/>
</dbReference>
<keyword evidence="1" id="KW-1133">Transmembrane helix</keyword>
<sequence length="96" mass="10368">MDGAGADVFEIIAYRAYFALVCTGCFGIIAGDVLVGVSQIRLHIRAAPMVFTRRLPSIRASRRGLYCMVRLSEKSDNAEGRAKAAGCSDYTVSYAV</sequence>